<feature type="region of interest" description="Disordered" evidence="1">
    <location>
        <begin position="27"/>
        <end position="46"/>
    </location>
</feature>
<comment type="caution">
    <text evidence="2">The sequence shown here is derived from an EMBL/GenBank/DDBJ whole genome shotgun (WGS) entry which is preliminary data.</text>
</comment>
<dbReference type="STRING" id="1618023.UH38_10655"/>
<evidence type="ECO:0008006" key="4">
    <source>
        <dbReference type="Google" id="ProtNLM"/>
    </source>
</evidence>
<dbReference type="Proteomes" id="UP000032452">
    <property type="component" value="Unassembled WGS sequence"/>
</dbReference>
<sequence>MPATSPRQQVIFLASAIARSAPIQSTASSQAIAQTPPPEQAQRSPLQTRAPVLTTAEQLRQGEVLVNLRYRQSFPEGSAADTGLTGQPTLGVTWGVTDNLELTLDAQTVDNSGPGRQGRFDVKRINSDDTSPNFFQEITLQGKHRIWQNESGTQALSGVVAVSAGVQGRPYRFTEANGAIASSGRNSGLVTSFELPFTISPSDRLQLTLSPKIAFFPNSHALYYTRPPRSDSESFGTTFGLAGGISYQVLPRLLLWGDAFIPVTGNNSINRATGSPARTVAFNAGLRYLVNPRLATDLFVSNSLGNTGAMSVLGDRAYTSLGLGVTFLPGVSSANRRYAQSFRTTVQPPPSTVAGFGFLDGGTVANQQLLLNLQGGSQGLLGAVRYGLLDDLELGIFLDYVPGIIDESQFGFSGKVRFLHQADGDPFTLSGVATLARSNNVLINLINDNRNEFEQRGLEKGGFAFSNEGAGELFIITLSAPMHYQFEGGSAVWLTPTLGFIQRNGLQIAGLNLGGSVPLSRDINAIAEAGINFTSDGNAFIDNNLENAIPWTIGLRWQPSSLFGISDSPQIEAYLTNRVGSSPFETLRVRADNDLAVGVGLLLPIQF</sequence>
<organism evidence="2 3">
    <name type="scientific">Aliterella atlantica CENA595</name>
    <dbReference type="NCBI Taxonomy" id="1618023"/>
    <lineage>
        <taxon>Bacteria</taxon>
        <taxon>Bacillati</taxon>
        <taxon>Cyanobacteriota</taxon>
        <taxon>Cyanophyceae</taxon>
        <taxon>Chroococcidiopsidales</taxon>
        <taxon>Aliterellaceae</taxon>
        <taxon>Aliterella</taxon>
    </lineage>
</organism>
<evidence type="ECO:0000313" key="3">
    <source>
        <dbReference type="Proteomes" id="UP000032452"/>
    </source>
</evidence>
<reference evidence="2 3" key="1">
    <citation type="submission" date="2015-02" db="EMBL/GenBank/DDBJ databases">
        <title>Draft genome of a novel marine cyanobacterium (Chroococcales) isolated from South Atlantic Ocean.</title>
        <authorList>
            <person name="Rigonato J."/>
            <person name="Alvarenga D.O."/>
            <person name="Branco L.H."/>
            <person name="Varani A.M."/>
            <person name="Brandini F.P."/>
            <person name="Fiore M.F."/>
        </authorList>
    </citation>
    <scope>NUCLEOTIDE SEQUENCE [LARGE SCALE GENOMIC DNA]</scope>
    <source>
        <strain evidence="2 3">CENA595</strain>
    </source>
</reference>
<evidence type="ECO:0000256" key="1">
    <source>
        <dbReference type="SAM" id="MobiDB-lite"/>
    </source>
</evidence>
<keyword evidence="3" id="KW-1185">Reference proteome</keyword>
<gene>
    <name evidence="2" type="ORF">UH38_10655</name>
</gene>
<protein>
    <recommendedName>
        <fullName evidence="4">Porin</fullName>
    </recommendedName>
</protein>
<dbReference type="EMBL" id="JYON01000009">
    <property type="protein sequence ID" value="KJH71883.1"/>
    <property type="molecule type" value="Genomic_DNA"/>
</dbReference>
<accession>A0A0D8ZSZ5</accession>
<proteinExistence type="predicted"/>
<name>A0A0D8ZSZ5_9CYAN</name>
<evidence type="ECO:0000313" key="2">
    <source>
        <dbReference type="EMBL" id="KJH71883.1"/>
    </source>
</evidence>
<dbReference type="AlphaFoldDB" id="A0A0D8ZSZ5"/>
<dbReference type="PATRIC" id="fig|1618023.3.peg.3900"/>